<feature type="compositionally biased region" description="Basic and acidic residues" evidence="10">
    <location>
        <begin position="1"/>
        <end position="11"/>
    </location>
</feature>
<reference evidence="11" key="1">
    <citation type="submission" date="2021-06" db="EMBL/GenBank/DDBJ databases">
        <authorList>
            <person name="Kallberg Y."/>
            <person name="Tangrot J."/>
            <person name="Rosling A."/>
        </authorList>
    </citation>
    <scope>NUCLEOTIDE SEQUENCE</scope>
    <source>
        <strain evidence="11">FL966</strain>
    </source>
</reference>
<feature type="repeat" description="Solcar" evidence="8">
    <location>
        <begin position="47"/>
        <end position="136"/>
    </location>
</feature>
<evidence type="ECO:0000256" key="8">
    <source>
        <dbReference type="PROSITE-ProRule" id="PRU00282"/>
    </source>
</evidence>
<evidence type="ECO:0000256" key="9">
    <source>
        <dbReference type="RuleBase" id="RU000488"/>
    </source>
</evidence>
<dbReference type="InterPro" id="IPR023395">
    <property type="entry name" value="MCP_dom_sf"/>
</dbReference>
<evidence type="ECO:0000256" key="6">
    <source>
        <dbReference type="ARBA" id="ARBA00022989"/>
    </source>
</evidence>
<evidence type="ECO:0000256" key="5">
    <source>
        <dbReference type="ARBA" id="ARBA00022737"/>
    </source>
</evidence>
<keyword evidence="6" id="KW-1133">Transmembrane helix</keyword>
<protein>
    <submittedName>
        <fullName evidence="11">1416_t:CDS:1</fullName>
    </submittedName>
</protein>
<proteinExistence type="inferred from homology"/>
<feature type="repeat" description="Solcar" evidence="8">
    <location>
        <begin position="251"/>
        <end position="362"/>
    </location>
</feature>
<feature type="repeat" description="Solcar" evidence="8">
    <location>
        <begin position="143"/>
        <end position="237"/>
    </location>
</feature>
<dbReference type="AlphaFoldDB" id="A0A9N8WIW4"/>
<name>A0A9N8WIW4_9GLOM</name>
<dbReference type="EMBL" id="CAJVQA010000798">
    <property type="protein sequence ID" value="CAG8491066.1"/>
    <property type="molecule type" value="Genomic_DNA"/>
</dbReference>
<comment type="subcellular location">
    <subcellularLocation>
        <location evidence="1">Membrane</location>
        <topology evidence="1">Multi-pass membrane protein</topology>
    </subcellularLocation>
</comment>
<keyword evidence="5" id="KW-0677">Repeat</keyword>
<evidence type="ECO:0000313" key="12">
    <source>
        <dbReference type="Proteomes" id="UP000789759"/>
    </source>
</evidence>
<sequence>MLENSQHDTSRRNFASRKPKKSHVLPHNRVPSTVESPEPDCYTEYTAPLVHVMFAGGIGGSTADFLMHSIDTVKTRLQGQKPIKPLKYQNMLHAYITIFKQEGVTRGLYSGVTPAIMGSVPATTIYFGTYELTKRKLTAIGIPDTVAHLTAGSVGDVMASSVYVPSEVLKTRLQLQGRYNNPHFFSGYNYKNTWHAAQTLYKYEGLGAFYHGYKATLLRDVPFSALQFAFYEKFKLWATLYTNTINQDNQLSLKWEIATGAFAGGLAGALTTPLDVMKTLLQTQVQKQVKAKQSISSKQTTTASPQNVPKYTHYYTGIWEGMIWNYKNYGFKALFSGIGPRIAWTAMQSGIMFVIYEQVLGLLVNDISY</sequence>
<dbReference type="FunFam" id="1.50.40.10:FF:000095">
    <property type="entry name" value="Mitochondrial carrier protein"/>
    <property type="match status" value="1"/>
</dbReference>
<accession>A0A9N8WIW4</accession>
<dbReference type="PROSITE" id="PS50920">
    <property type="entry name" value="SOLCAR"/>
    <property type="match status" value="3"/>
</dbReference>
<keyword evidence="7 8" id="KW-0472">Membrane</keyword>
<evidence type="ECO:0000256" key="1">
    <source>
        <dbReference type="ARBA" id="ARBA00004141"/>
    </source>
</evidence>
<keyword evidence="4 8" id="KW-0812">Transmembrane</keyword>
<dbReference type="Pfam" id="PF00153">
    <property type="entry name" value="Mito_carr"/>
    <property type="match status" value="3"/>
</dbReference>
<dbReference type="PANTHER" id="PTHR45667">
    <property type="entry name" value="S-ADENOSYLMETHIONINE MITOCHONDRIAL CARRIER PROTEIN"/>
    <property type="match status" value="1"/>
</dbReference>
<feature type="region of interest" description="Disordered" evidence="10">
    <location>
        <begin position="1"/>
        <end position="38"/>
    </location>
</feature>
<keyword evidence="3 9" id="KW-0813">Transport</keyword>
<evidence type="ECO:0000256" key="2">
    <source>
        <dbReference type="ARBA" id="ARBA00006375"/>
    </source>
</evidence>
<comment type="caution">
    <text evidence="11">The sequence shown here is derived from an EMBL/GenBank/DDBJ whole genome shotgun (WGS) entry which is preliminary data.</text>
</comment>
<evidence type="ECO:0000256" key="10">
    <source>
        <dbReference type="SAM" id="MobiDB-lite"/>
    </source>
</evidence>
<dbReference type="SUPFAM" id="SSF103506">
    <property type="entry name" value="Mitochondrial carrier"/>
    <property type="match status" value="1"/>
</dbReference>
<evidence type="ECO:0000256" key="4">
    <source>
        <dbReference type="ARBA" id="ARBA00022692"/>
    </source>
</evidence>
<dbReference type="Gene3D" id="1.50.40.10">
    <property type="entry name" value="Mitochondrial carrier domain"/>
    <property type="match status" value="1"/>
</dbReference>
<comment type="similarity">
    <text evidence="2 9">Belongs to the mitochondrial carrier (TC 2.A.29) family.</text>
</comment>
<dbReference type="GO" id="GO:0016020">
    <property type="term" value="C:membrane"/>
    <property type="evidence" value="ECO:0007669"/>
    <property type="project" value="UniProtKB-SubCell"/>
</dbReference>
<gene>
    <name evidence="11" type="ORF">CPELLU_LOCUS1983</name>
</gene>
<feature type="compositionally biased region" description="Basic residues" evidence="10">
    <location>
        <begin position="14"/>
        <end position="26"/>
    </location>
</feature>
<dbReference type="OrthoDB" id="415315at2759"/>
<dbReference type="Proteomes" id="UP000789759">
    <property type="component" value="Unassembled WGS sequence"/>
</dbReference>
<organism evidence="11 12">
    <name type="scientific">Cetraspora pellucida</name>
    <dbReference type="NCBI Taxonomy" id="1433469"/>
    <lineage>
        <taxon>Eukaryota</taxon>
        <taxon>Fungi</taxon>
        <taxon>Fungi incertae sedis</taxon>
        <taxon>Mucoromycota</taxon>
        <taxon>Glomeromycotina</taxon>
        <taxon>Glomeromycetes</taxon>
        <taxon>Diversisporales</taxon>
        <taxon>Gigasporaceae</taxon>
        <taxon>Cetraspora</taxon>
    </lineage>
</organism>
<evidence type="ECO:0000256" key="7">
    <source>
        <dbReference type="ARBA" id="ARBA00023136"/>
    </source>
</evidence>
<keyword evidence="12" id="KW-1185">Reference proteome</keyword>
<evidence type="ECO:0000256" key="3">
    <source>
        <dbReference type="ARBA" id="ARBA00022448"/>
    </source>
</evidence>
<evidence type="ECO:0000313" key="11">
    <source>
        <dbReference type="EMBL" id="CAG8491066.1"/>
    </source>
</evidence>
<dbReference type="InterPro" id="IPR018108">
    <property type="entry name" value="MCP_transmembrane"/>
</dbReference>